<dbReference type="PANTHER" id="PTHR13793">
    <property type="entry name" value="PHD FINGER PROTEINS"/>
    <property type="match status" value="1"/>
</dbReference>
<dbReference type="InterPro" id="IPR019787">
    <property type="entry name" value="Znf_PHD-finger"/>
</dbReference>
<keyword evidence="2 4" id="KW-0863">Zinc-finger</keyword>
<dbReference type="Gene3D" id="3.30.40.10">
    <property type="entry name" value="Zinc/RING finger domain, C3HC4 (zinc finger)"/>
    <property type="match status" value="2"/>
</dbReference>
<sequence length="594" mass="66834">MRVVLNSETNLPLIFVDDLSEVEGKYQPFSVIECPSEPEADTAPSGAQQEVATPSLQRKRRRSSTGAALESSGFHLAAQPRVGWANSLFNEDVPYNLLQRNDLFSRCKYIMDHEDYHWCLSKKISPLFFSNAITVLERKYALRLSASVCSAYDKLAQEDNRNKAASIMSYGGRLNGSNDYRPQHLHNEWASMLCGVCTQSERFGEDEGRFLCCQRCGAQAHLSCWYLKQFPPDLENWRCPSCLVARREKGAGHCNSCGRRGGVMLPYVSGVAWKRQCEGLPPDAGTKGPPLLLFCHVICALSFSELVVDAEQAVIHPVGRARRVGKIALCTFCRSNGGEGLSTCAHPNCFVSMHPACGQAAGTAECFCHPEKGVSRAPWDGCRLYCKDHSNSSHVSAADSIQVREDHEEHILRSVTLTDVNAADGTVRKVGRPKFSSKVSADHLDEIKSYWVKKREDRLRQSTKLVTDIHEGRKDMLSALFRPEIMKVAATEVRLSRFAFLIPELQQYVNELVEGFLPIPDDEYDDVQEYRKVQSRTRHTGNTVKLYEKMQAASRHLTTFQQMTDLIRERAILRRGLIETELKILHAEHHLPNM</sequence>
<keyword evidence="3" id="KW-0862">Zinc</keyword>
<evidence type="ECO:0000256" key="2">
    <source>
        <dbReference type="ARBA" id="ARBA00022771"/>
    </source>
</evidence>
<name>G0U7S9_TRYVY</name>
<evidence type="ECO:0000313" key="7">
    <source>
        <dbReference type="EMBL" id="CCC51937.1"/>
    </source>
</evidence>
<dbReference type="GO" id="GO:0006357">
    <property type="term" value="P:regulation of transcription by RNA polymerase II"/>
    <property type="evidence" value="ECO:0007669"/>
    <property type="project" value="TreeGrafter"/>
</dbReference>
<evidence type="ECO:0000256" key="4">
    <source>
        <dbReference type="PROSITE-ProRule" id="PRU00146"/>
    </source>
</evidence>
<gene>
    <name evidence="7" type="ORF">TVY486_1009820</name>
</gene>
<dbReference type="VEuPathDB" id="TriTrypDB:TvY486_1009820"/>
<dbReference type="GO" id="GO:0008270">
    <property type="term" value="F:zinc ion binding"/>
    <property type="evidence" value="ECO:0007669"/>
    <property type="project" value="UniProtKB-KW"/>
</dbReference>
<dbReference type="InterPro" id="IPR013083">
    <property type="entry name" value="Znf_RING/FYVE/PHD"/>
</dbReference>
<organism evidence="7">
    <name type="scientific">Trypanosoma vivax (strain Y486)</name>
    <dbReference type="NCBI Taxonomy" id="1055687"/>
    <lineage>
        <taxon>Eukaryota</taxon>
        <taxon>Discoba</taxon>
        <taxon>Euglenozoa</taxon>
        <taxon>Kinetoplastea</taxon>
        <taxon>Metakinetoplastina</taxon>
        <taxon>Trypanosomatida</taxon>
        <taxon>Trypanosomatidae</taxon>
        <taxon>Trypanosoma</taxon>
        <taxon>Duttonella</taxon>
    </lineage>
</organism>
<dbReference type="PROSITE" id="PS50016">
    <property type="entry name" value="ZF_PHD_2"/>
    <property type="match status" value="1"/>
</dbReference>
<dbReference type="AlphaFoldDB" id="G0U7S9"/>
<accession>G0U7S9</accession>
<dbReference type="EMBL" id="HE573026">
    <property type="protein sequence ID" value="CCC51937.1"/>
    <property type="molecule type" value="Genomic_DNA"/>
</dbReference>
<evidence type="ECO:0000259" key="6">
    <source>
        <dbReference type="PROSITE" id="PS50016"/>
    </source>
</evidence>
<evidence type="ECO:0000256" key="1">
    <source>
        <dbReference type="ARBA" id="ARBA00022723"/>
    </source>
</evidence>
<dbReference type="InterPro" id="IPR011011">
    <property type="entry name" value="Znf_FYVE_PHD"/>
</dbReference>
<dbReference type="SMART" id="SM00249">
    <property type="entry name" value="PHD"/>
    <property type="match status" value="2"/>
</dbReference>
<dbReference type="InterPro" id="IPR050701">
    <property type="entry name" value="Histone_Mod_Regulator"/>
</dbReference>
<dbReference type="InterPro" id="IPR001965">
    <property type="entry name" value="Znf_PHD"/>
</dbReference>
<dbReference type="PANTHER" id="PTHR13793:SF107">
    <property type="entry name" value="BROMODOMAIN-CONTAINING PROTEIN HOMOLOG"/>
    <property type="match status" value="1"/>
</dbReference>
<feature type="domain" description="PHD-type" evidence="6">
    <location>
        <begin position="191"/>
        <end position="245"/>
    </location>
</feature>
<protein>
    <recommendedName>
        <fullName evidence="6">PHD-type domain-containing protein</fullName>
    </recommendedName>
</protein>
<feature type="compositionally biased region" description="Polar residues" evidence="5">
    <location>
        <begin position="45"/>
        <end position="56"/>
    </location>
</feature>
<evidence type="ECO:0000256" key="5">
    <source>
        <dbReference type="SAM" id="MobiDB-lite"/>
    </source>
</evidence>
<dbReference type="OMA" id="DYDWCER"/>
<dbReference type="Pfam" id="PF13771">
    <property type="entry name" value="zf-HC5HC2H"/>
    <property type="match status" value="1"/>
</dbReference>
<proteinExistence type="predicted"/>
<dbReference type="SUPFAM" id="SSF57903">
    <property type="entry name" value="FYVE/PHD zinc finger"/>
    <property type="match status" value="1"/>
</dbReference>
<reference evidence="7" key="1">
    <citation type="journal article" date="2012" name="Proc. Natl. Acad. Sci. U.S.A.">
        <title>Antigenic diversity is generated by distinct evolutionary mechanisms in African trypanosome species.</title>
        <authorList>
            <person name="Jackson A.P."/>
            <person name="Berry A."/>
            <person name="Aslett M."/>
            <person name="Allison H.C."/>
            <person name="Burton P."/>
            <person name="Vavrova-Anderson J."/>
            <person name="Brown R."/>
            <person name="Browne H."/>
            <person name="Corton N."/>
            <person name="Hauser H."/>
            <person name="Gamble J."/>
            <person name="Gilderthorp R."/>
            <person name="Marcello L."/>
            <person name="McQuillan J."/>
            <person name="Otto T.D."/>
            <person name="Quail M.A."/>
            <person name="Sanders M.J."/>
            <person name="van Tonder A."/>
            <person name="Ginger M.L."/>
            <person name="Field M.C."/>
            <person name="Barry J.D."/>
            <person name="Hertz-Fowler C."/>
            <person name="Berriman M."/>
        </authorList>
    </citation>
    <scope>NUCLEOTIDE SEQUENCE</scope>
    <source>
        <strain evidence="7">Y486</strain>
    </source>
</reference>
<keyword evidence="1" id="KW-0479">Metal-binding</keyword>
<evidence type="ECO:0000256" key="3">
    <source>
        <dbReference type="ARBA" id="ARBA00022833"/>
    </source>
</evidence>
<feature type="region of interest" description="Disordered" evidence="5">
    <location>
        <begin position="36"/>
        <end position="62"/>
    </location>
</feature>